<evidence type="ECO:0000313" key="4">
    <source>
        <dbReference type="Proteomes" id="UP000077066"/>
    </source>
</evidence>
<protein>
    <submittedName>
        <fullName evidence="3">Uncharacterized protein</fullName>
    </submittedName>
</protein>
<feature type="transmembrane region" description="Helical" evidence="2">
    <location>
        <begin position="566"/>
        <end position="586"/>
    </location>
</feature>
<organism evidence="3 4">
    <name type="scientific">Methanobrevibacter filiformis</name>
    <dbReference type="NCBI Taxonomy" id="55758"/>
    <lineage>
        <taxon>Archaea</taxon>
        <taxon>Methanobacteriati</taxon>
        <taxon>Methanobacteriota</taxon>
        <taxon>Methanomada group</taxon>
        <taxon>Methanobacteria</taxon>
        <taxon>Methanobacteriales</taxon>
        <taxon>Methanobacteriaceae</taxon>
        <taxon>Methanobrevibacter</taxon>
    </lineage>
</organism>
<feature type="region of interest" description="Disordered" evidence="1">
    <location>
        <begin position="307"/>
        <end position="446"/>
    </location>
</feature>
<proteinExistence type="predicted"/>
<keyword evidence="2" id="KW-0812">Transmembrane</keyword>
<keyword evidence="2" id="KW-1133">Transmembrane helix</keyword>
<dbReference type="EMBL" id="LWMT01000057">
    <property type="protein sequence ID" value="KZX16983.1"/>
    <property type="molecule type" value="Genomic_DNA"/>
</dbReference>
<dbReference type="PATRIC" id="fig|55758.3.peg.484"/>
<feature type="region of interest" description="Disordered" evidence="1">
    <location>
        <begin position="91"/>
        <end position="122"/>
    </location>
</feature>
<evidence type="ECO:0000256" key="2">
    <source>
        <dbReference type="SAM" id="Phobius"/>
    </source>
</evidence>
<comment type="caution">
    <text evidence="3">The sequence shown here is derived from an EMBL/GenBank/DDBJ whole genome shotgun (WGS) entry which is preliminary data.</text>
</comment>
<feature type="compositionally biased region" description="Low complexity" evidence="1">
    <location>
        <begin position="400"/>
        <end position="446"/>
    </location>
</feature>
<dbReference type="Proteomes" id="UP000077066">
    <property type="component" value="Unassembled WGS sequence"/>
</dbReference>
<reference evidence="3 4" key="1">
    <citation type="submission" date="2016-04" db="EMBL/GenBank/DDBJ databases">
        <title>Genome sequence of Methanobrevibacter filiformis DSM 11501.</title>
        <authorList>
            <person name="Poehlein A."/>
            <person name="Seedorf H."/>
            <person name="Daniel R."/>
        </authorList>
    </citation>
    <scope>NUCLEOTIDE SEQUENCE [LARGE SCALE GENOMIC DNA]</scope>
    <source>
        <strain evidence="3 4">DSM 11501</strain>
    </source>
</reference>
<name>A0A166ET47_9EURY</name>
<feature type="compositionally biased region" description="Low complexity" evidence="1">
    <location>
        <begin position="51"/>
        <end position="70"/>
    </location>
</feature>
<feature type="compositionally biased region" description="Low complexity" evidence="1">
    <location>
        <begin position="336"/>
        <end position="393"/>
    </location>
</feature>
<keyword evidence="2" id="KW-0472">Membrane</keyword>
<feature type="region of interest" description="Disordered" evidence="1">
    <location>
        <begin position="465"/>
        <end position="526"/>
    </location>
</feature>
<evidence type="ECO:0000313" key="3">
    <source>
        <dbReference type="EMBL" id="KZX16983.1"/>
    </source>
</evidence>
<feature type="region of interest" description="Disordered" evidence="1">
    <location>
        <begin position="24"/>
        <end position="70"/>
    </location>
</feature>
<feature type="compositionally biased region" description="Low complexity" evidence="1">
    <location>
        <begin position="100"/>
        <end position="120"/>
    </location>
</feature>
<feature type="compositionally biased region" description="Low complexity" evidence="1">
    <location>
        <begin position="467"/>
        <end position="513"/>
    </location>
</feature>
<evidence type="ECO:0000256" key="1">
    <source>
        <dbReference type="SAM" id="MobiDB-lite"/>
    </source>
</evidence>
<feature type="compositionally biased region" description="Low complexity" evidence="1">
    <location>
        <begin position="313"/>
        <end position="323"/>
    </location>
</feature>
<sequence length="599" mass="65991">MNKKVMFAILLILFVTAAVSYADTDSENSQSNVNSKLDEGGDVDNGLDSPTNTASNNEISSSSNDNNQNNEAINENEDIELESVSNEISDNENNLIGTESSSNNYSSNVNSTDNSNSNTNATVRENNVNNSILPNLQLFTIDNAYLNRSKNSVMVNEDGQWVEYMFSCVEHHNSNLSDGQLYNTLANITIKEGVIEWIVNNWQNYPNLSDSFDNLIKPHIWPITDDPNIPFVTYPDGYQVNKTLPSSEKITTLEEINGTLYNVTRWIDYLEEWTFRMVGDGYQDANILGTGQDLLIFTKLLKETPHEELSRIENNTPEENNTPPITPKPPENPSINNTNNQTQDNNQNSNLTQGDQNVNSSLNQSQNTNQTNNNSQNTNQNNNMSQNGGDQNNIMTGGDQTTNNNNNNNNNALQNQTNDNTNNNLQNQNQNQNNNNNNNQVVNVTVNPPNFDEIRKIIEDLLGKNENSGNSGNSNSTDNNNSNNINNNSNSNNNSPTINSNNDNNSSNTDPNNDLNKPKTSDNGTILLKNNNIGPYNGLGSGFIQKASGAFSGGSNVNMNNTGTTAGLLIFGLMSVIIILVSAKILNSKLNEVTKSMFE</sequence>
<keyword evidence="4" id="KW-1185">Reference proteome</keyword>
<gene>
    <name evidence="3" type="ORF">MBFIL_04330</name>
</gene>
<dbReference type="AlphaFoldDB" id="A0A166ET47"/>
<accession>A0A166ET47</accession>
<dbReference type="RefSeq" id="WP_066971062.1">
    <property type="nucleotide sequence ID" value="NZ_LWMT01000057.1"/>
</dbReference>